<feature type="region of interest" description="Disordered" evidence="1">
    <location>
        <begin position="1"/>
        <end position="24"/>
    </location>
</feature>
<evidence type="ECO:0000313" key="2">
    <source>
        <dbReference type="EMBL" id="CAD7575539.1"/>
    </source>
</evidence>
<sequence>MVPVSGTDNRAQGTRFGDRIGTTYESDRPLGASLLNTRLLDLDRKTVITSGSRQQPILENPLGVLCWQLQLKV</sequence>
<gene>
    <name evidence="2" type="ORF">TCMB3V08_LOCUS8129</name>
</gene>
<evidence type="ECO:0000256" key="1">
    <source>
        <dbReference type="SAM" id="MobiDB-lite"/>
    </source>
</evidence>
<protein>
    <submittedName>
        <fullName evidence="2">(California timema) hypothetical protein</fullName>
    </submittedName>
</protein>
<proteinExistence type="predicted"/>
<dbReference type="AlphaFoldDB" id="A0A7R9JA78"/>
<dbReference type="EMBL" id="OE183319">
    <property type="protein sequence ID" value="CAD7575539.1"/>
    <property type="molecule type" value="Genomic_DNA"/>
</dbReference>
<feature type="compositionally biased region" description="Polar residues" evidence="1">
    <location>
        <begin position="1"/>
        <end position="12"/>
    </location>
</feature>
<organism evidence="2">
    <name type="scientific">Timema californicum</name>
    <name type="common">California timema</name>
    <name type="synonym">Walking stick</name>
    <dbReference type="NCBI Taxonomy" id="61474"/>
    <lineage>
        <taxon>Eukaryota</taxon>
        <taxon>Metazoa</taxon>
        <taxon>Ecdysozoa</taxon>
        <taxon>Arthropoda</taxon>
        <taxon>Hexapoda</taxon>
        <taxon>Insecta</taxon>
        <taxon>Pterygota</taxon>
        <taxon>Neoptera</taxon>
        <taxon>Polyneoptera</taxon>
        <taxon>Phasmatodea</taxon>
        <taxon>Timematodea</taxon>
        <taxon>Timematoidea</taxon>
        <taxon>Timematidae</taxon>
        <taxon>Timema</taxon>
    </lineage>
</organism>
<reference evidence="2" key="1">
    <citation type="submission" date="2020-11" db="EMBL/GenBank/DDBJ databases">
        <authorList>
            <person name="Tran Van P."/>
        </authorList>
    </citation>
    <scope>NUCLEOTIDE SEQUENCE</scope>
</reference>
<accession>A0A7R9JA78</accession>
<name>A0A7R9JA78_TIMCA</name>